<feature type="domain" description="Ubiquitin-like" evidence="2">
    <location>
        <begin position="1"/>
        <end position="78"/>
    </location>
</feature>
<dbReference type="OMA" id="CMVKKPK"/>
<dbReference type="PANTHER" id="PTHR10621:SF0">
    <property type="entry name" value="UV EXCISION REPAIR PROTEIN RAD23"/>
    <property type="match status" value="1"/>
</dbReference>
<accession>A0A087UF66</accession>
<evidence type="ECO:0000313" key="4">
    <source>
        <dbReference type="Proteomes" id="UP000054359"/>
    </source>
</evidence>
<dbReference type="GO" id="GO:0005654">
    <property type="term" value="C:nucleoplasm"/>
    <property type="evidence" value="ECO:0007669"/>
    <property type="project" value="TreeGrafter"/>
</dbReference>
<feature type="region of interest" description="Disordered" evidence="1">
    <location>
        <begin position="77"/>
        <end position="168"/>
    </location>
</feature>
<organism evidence="3 4">
    <name type="scientific">Stegodyphus mimosarum</name>
    <name type="common">African social velvet spider</name>
    <dbReference type="NCBI Taxonomy" id="407821"/>
    <lineage>
        <taxon>Eukaryota</taxon>
        <taxon>Metazoa</taxon>
        <taxon>Ecdysozoa</taxon>
        <taxon>Arthropoda</taxon>
        <taxon>Chelicerata</taxon>
        <taxon>Arachnida</taxon>
        <taxon>Araneae</taxon>
        <taxon>Araneomorphae</taxon>
        <taxon>Entelegynae</taxon>
        <taxon>Eresoidea</taxon>
        <taxon>Eresidae</taxon>
        <taxon>Stegodyphus</taxon>
    </lineage>
</organism>
<dbReference type="Gene3D" id="3.10.20.90">
    <property type="entry name" value="Phosphatidylinositol 3-kinase Catalytic Subunit, Chain A, domain 1"/>
    <property type="match status" value="1"/>
</dbReference>
<feature type="compositionally biased region" description="Low complexity" evidence="1">
    <location>
        <begin position="86"/>
        <end position="97"/>
    </location>
</feature>
<dbReference type="PROSITE" id="PS50053">
    <property type="entry name" value="UBIQUITIN_2"/>
    <property type="match status" value="1"/>
</dbReference>
<evidence type="ECO:0000259" key="2">
    <source>
        <dbReference type="PROSITE" id="PS50053"/>
    </source>
</evidence>
<dbReference type="AlphaFoldDB" id="A0A087UF66"/>
<dbReference type="PANTHER" id="PTHR10621">
    <property type="entry name" value="UV EXCISION REPAIR PROTEIN RAD23"/>
    <property type="match status" value="1"/>
</dbReference>
<dbReference type="FunFam" id="3.10.20.90:FF:000254">
    <property type="entry name" value="UV excision repair protein Rad23"/>
    <property type="match status" value="1"/>
</dbReference>
<dbReference type="GO" id="GO:0031593">
    <property type="term" value="F:polyubiquitin modification-dependent protein binding"/>
    <property type="evidence" value="ECO:0007669"/>
    <property type="project" value="TreeGrafter"/>
</dbReference>
<dbReference type="EMBL" id="KK119551">
    <property type="protein sequence ID" value="KFM76005.1"/>
    <property type="molecule type" value="Genomic_DNA"/>
</dbReference>
<dbReference type="InterPro" id="IPR000626">
    <property type="entry name" value="Ubiquitin-like_dom"/>
</dbReference>
<evidence type="ECO:0000313" key="3">
    <source>
        <dbReference type="EMBL" id="KFM76005.1"/>
    </source>
</evidence>
<gene>
    <name evidence="3" type="ORF">X975_14386</name>
</gene>
<dbReference type="GO" id="GO:0043130">
    <property type="term" value="F:ubiquitin binding"/>
    <property type="evidence" value="ECO:0007669"/>
    <property type="project" value="TreeGrafter"/>
</dbReference>
<reference evidence="3 4" key="1">
    <citation type="submission" date="2013-11" db="EMBL/GenBank/DDBJ databases">
        <title>Genome sequencing of Stegodyphus mimosarum.</title>
        <authorList>
            <person name="Bechsgaard J."/>
        </authorList>
    </citation>
    <scope>NUCLEOTIDE SEQUENCE [LARGE SCALE GENOMIC DNA]</scope>
</reference>
<keyword evidence="4" id="KW-1185">Reference proteome</keyword>
<protein>
    <submittedName>
        <fullName evidence="3">UV excision repair protein RAD23-like protein</fullName>
    </submittedName>
</protein>
<evidence type="ECO:0000256" key="1">
    <source>
        <dbReference type="SAM" id="MobiDB-lite"/>
    </source>
</evidence>
<dbReference type="InterPro" id="IPR029071">
    <property type="entry name" value="Ubiquitin-like_domsf"/>
</dbReference>
<dbReference type="Pfam" id="PF00240">
    <property type="entry name" value="ubiquitin"/>
    <property type="match status" value="1"/>
</dbReference>
<dbReference type="STRING" id="407821.A0A087UF66"/>
<dbReference type="GO" id="GO:0043161">
    <property type="term" value="P:proteasome-mediated ubiquitin-dependent protein catabolic process"/>
    <property type="evidence" value="ECO:0007669"/>
    <property type="project" value="TreeGrafter"/>
</dbReference>
<dbReference type="OrthoDB" id="419317at2759"/>
<name>A0A087UF66_STEMI</name>
<feature type="compositionally biased region" description="Basic and acidic residues" evidence="1">
    <location>
        <begin position="113"/>
        <end position="144"/>
    </location>
</feature>
<proteinExistence type="predicted"/>
<dbReference type="SMART" id="SM00213">
    <property type="entry name" value="UBQ"/>
    <property type="match status" value="1"/>
</dbReference>
<dbReference type="GO" id="GO:0005829">
    <property type="term" value="C:cytosol"/>
    <property type="evidence" value="ECO:0007669"/>
    <property type="project" value="TreeGrafter"/>
</dbReference>
<dbReference type="SUPFAM" id="SSF54236">
    <property type="entry name" value="Ubiquitin-like"/>
    <property type="match status" value="1"/>
</dbReference>
<dbReference type="GO" id="GO:0070628">
    <property type="term" value="F:proteasome binding"/>
    <property type="evidence" value="ECO:0007669"/>
    <property type="project" value="TreeGrafter"/>
</dbReference>
<dbReference type="CDD" id="cd01805">
    <property type="entry name" value="Ubl_Rad23"/>
    <property type="match status" value="1"/>
</dbReference>
<sequence>MIITLKTLKQQTFKIEVEESESVRTFKEKIEAHKGNEFPANCQKLIYAGKILSDDTKISDYDIDEKKFVVIMVTKPQNSPHEESSSESAPTATQAATNVTSQTPSKPAAVQETVEKPSDDKSSVADSKSESKSETTESADDKSETSLTSVNVEGLDISAAESTLVLGEDYARMVSQIAEMGYEREDVE</sequence>
<feature type="non-terminal residue" evidence="3">
    <location>
        <position position="188"/>
    </location>
</feature>
<dbReference type="Proteomes" id="UP000054359">
    <property type="component" value="Unassembled WGS sequence"/>
</dbReference>